<evidence type="ECO:0000313" key="2">
    <source>
        <dbReference type="Proteomes" id="UP001153069"/>
    </source>
</evidence>
<comment type="caution">
    <text evidence="1">The sequence shown here is derived from an EMBL/GenBank/DDBJ whole genome shotgun (WGS) entry which is preliminary data.</text>
</comment>
<protein>
    <submittedName>
        <fullName evidence="1">Uncharacterized protein</fullName>
    </submittedName>
</protein>
<dbReference type="EMBL" id="CAICTM010001111">
    <property type="protein sequence ID" value="CAB9520552.1"/>
    <property type="molecule type" value="Genomic_DNA"/>
</dbReference>
<gene>
    <name evidence="1" type="ORF">SEMRO_1113_G242650.1</name>
</gene>
<proteinExistence type="predicted"/>
<accession>A0A9N8EFF8</accession>
<dbReference type="Proteomes" id="UP001153069">
    <property type="component" value="Unassembled WGS sequence"/>
</dbReference>
<dbReference type="AlphaFoldDB" id="A0A9N8EFF8"/>
<evidence type="ECO:0000313" key="1">
    <source>
        <dbReference type="EMBL" id="CAB9520552.1"/>
    </source>
</evidence>
<name>A0A9N8EFF8_9STRA</name>
<sequence>MIKWKQGPSPTAPYDDNIQKSRKNDLVQLWQTKYALIEEPCDDGWTSDDSEELQRLRDGTIFDFEDEVGLTACFDNEDQYLTTSLLNVDKDRRRKVLLKVLQSIDSAEADGILEDV</sequence>
<keyword evidence="2" id="KW-1185">Reference proteome</keyword>
<reference evidence="1" key="1">
    <citation type="submission" date="2020-06" db="EMBL/GenBank/DDBJ databases">
        <authorList>
            <consortium name="Plant Systems Biology data submission"/>
        </authorList>
    </citation>
    <scope>NUCLEOTIDE SEQUENCE</scope>
    <source>
        <strain evidence="1">D6</strain>
    </source>
</reference>
<organism evidence="1 2">
    <name type="scientific">Seminavis robusta</name>
    <dbReference type="NCBI Taxonomy" id="568900"/>
    <lineage>
        <taxon>Eukaryota</taxon>
        <taxon>Sar</taxon>
        <taxon>Stramenopiles</taxon>
        <taxon>Ochrophyta</taxon>
        <taxon>Bacillariophyta</taxon>
        <taxon>Bacillariophyceae</taxon>
        <taxon>Bacillariophycidae</taxon>
        <taxon>Naviculales</taxon>
        <taxon>Naviculaceae</taxon>
        <taxon>Seminavis</taxon>
    </lineage>
</organism>